<dbReference type="InterPro" id="IPR051543">
    <property type="entry name" value="Serine_Peptidase_S9A"/>
</dbReference>
<accession>A0A6C0LQW9</accession>
<sequence>MSHSSKIRNLGFLSWSNDRAPLEKLGSEFSKAVLAENRRFTKALDGFKQSRMSHYKYKTNLPSWTYRGFTVEGDDKGWTPAETWSAKDFQIKVWDADIDDLTGLFAGAVPESDGYERFTISIYSLSTGKPTLVDHLKMPCGPQVAWLPTSDLVYLQSSKDLNYDSLWLWNPTTKTSKELYRVANPTQILEIKRLEDGSVAVLENDYETKRLGFVSSKGVHWKAKGADIVLVSETVFYVDQTEKEPIESQSILGGWTVKRSFGLKTLYDRDEKAITTVWGEIKSDSRDPTTLWISDVRYEPYVIDTRTWSLSNPLPYPFTVTYTPEPAPTFVIRPDKQEIKGLLINAYGAYGIPTKAGALVSRWHPLLKAGWAIASVSVPGGGDHTQKWREKGQRRGRRDAIDLLRLTILDLQEEVGVEPMKTVLYGRSAGGLLASSTALMNPGLVGGLYIESPYVDVLRTISNPELPLTLLETKEFGIGTDFIDFVETASWSPMEHIPSEGIPDLFILARADEQDLQVYPYEVLKFIERARGTKQKTGDALKLLQISKGRGHFATTIKTREEDCWLLNKNIGYKYTKMSGLSINTTQTKAAEMLGDLKYGQWRKNRGASRKNRTERKNKTNRANRMNRSTRNRMNRKNKTNRANRKNRSNRNRMNRKNKTNRANRH</sequence>
<dbReference type="GO" id="GO:0005856">
    <property type="term" value="C:cytoskeleton"/>
    <property type="evidence" value="ECO:0007669"/>
    <property type="project" value="TreeGrafter"/>
</dbReference>
<dbReference type="PRINTS" id="PR00862">
    <property type="entry name" value="PROLIGOPTASE"/>
</dbReference>
<dbReference type="EMBL" id="MN740539">
    <property type="protein sequence ID" value="QHU32378.1"/>
    <property type="molecule type" value="Genomic_DNA"/>
</dbReference>
<evidence type="ECO:0000259" key="3">
    <source>
        <dbReference type="Pfam" id="PF00326"/>
    </source>
</evidence>
<dbReference type="PANTHER" id="PTHR11757">
    <property type="entry name" value="PROTEASE FAMILY S9A OLIGOPEPTIDASE"/>
    <property type="match status" value="1"/>
</dbReference>
<dbReference type="AlphaFoldDB" id="A0A6C0LQW9"/>
<dbReference type="InterPro" id="IPR029058">
    <property type="entry name" value="AB_hydrolase_fold"/>
</dbReference>
<evidence type="ECO:0000313" key="4">
    <source>
        <dbReference type="EMBL" id="QHU32378.1"/>
    </source>
</evidence>
<dbReference type="SUPFAM" id="SSF82171">
    <property type="entry name" value="DPP6 N-terminal domain-like"/>
    <property type="match status" value="1"/>
</dbReference>
<feature type="compositionally biased region" description="Basic residues" evidence="2">
    <location>
        <begin position="601"/>
        <end position="622"/>
    </location>
</feature>
<reference evidence="4" key="1">
    <citation type="journal article" date="2020" name="Nature">
        <title>Giant virus diversity and host interactions through global metagenomics.</title>
        <authorList>
            <person name="Schulz F."/>
            <person name="Roux S."/>
            <person name="Paez-Espino D."/>
            <person name="Jungbluth S."/>
            <person name="Walsh D.A."/>
            <person name="Denef V.J."/>
            <person name="McMahon K.D."/>
            <person name="Konstantinidis K.T."/>
            <person name="Eloe-Fadrosh E.A."/>
            <person name="Kyrpides N.C."/>
            <person name="Woyke T."/>
        </authorList>
    </citation>
    <scope>NUCLEOTIDE SEQUENCE</scope>
    <source>
        <strain evidence="4">GVMAG-M-3300027963-9</strain>
    </source>
</reference>
<feature type="compositionally biased region" description="Basic residues" evidence="2">
    <location>
        <begin position="628"/>
        <end position="666"/>
    </location>
</feature>
<organism evidence="4">
    <name type="scientific">viral metagenome</name>
    <dbReference type="NCBI Taxonomy" id="1070528"/>
    <lineage>
        <taxon>unclassified sequences</taxon>
        <taxon>metagenomes</taxon>
        <taxon>organismal metagenomes</taxon>
    </lineage>
</organism>
<proteinExistence type="inferred from homology"/>
<name>A0A6C0LQW9_9ZZZZ</name>
<feature type="domain" description="Peptidase S9 prolyl oligopeptidase catalytic" evidence="3">
    <location>
        <begin position="366"/>
        <end position="559"/>
    </location>
</feature>
<dbReference type="InterPro" id="IPR002470">
    <property type="entry name" value="Peptidase_S9A"/>
</dbReference>
<dbReference type="PANTHER" id="PTHR11757:SF19">
    <property type="entry name" value="PROLYL ENDOPEPTIDASE-LIKE"/>
    <property type="match status" value="1"/>
</dbReference>
<dbReference type="SUPFAM" id="SSF53474">
    <property type="entry name" value="alpha/beta-Hydrolases"/>
    <property type="match status" value="1"/>
</dbReference>
<dbReference type="GO" id="GO:0005794">
    <property type="term" value="C:Golgi apparatus"/>
    <property type="evidence" value="ECO:0007669"/>
    <property type="project" value="TreeGrafter"/>
</dbReference>
<feature type="region of interest" description="Disordered" evidence="2">
    <location>
        <begin position="601"/>
        <end position="666"/>
    </location>
</feature>
<dbReference type="GO" id="GO:0004252">
    <property type="term" value="F:serine-type endopeptidase activity"/>
    <property type="evidence" value="ECO:0007669"/>
    <property type="project" value="InterPro"/>
</dbReference>
<dbReference type="GO" id="GO:0006508">
    <property type="term" value="P:proteolysis"/>
    <property type="evidence" value="ECO:0007669"/>
    <property type="project" value="InterPro"/>
</dbReference>
<dbReference type="Gene3D" id="3.40.50.1820">
    <property type="entry name" value="alpha/beta hydrolase"/>
    <property type="match status" value="1"/>
</dbReference>
<protein>
    <recommendedName>
        <fullName evidence="3">Peptidase S9 prolyl oligopeptidase catalytic domain-containing protein</fullName>
    </recommendedName>
</protein>
<evidence type="ECO:0000256" key="2">
    <source>
        <dbReference type="SAM" id="MobiDB-lite"/>
    </source>
</evidence>
<dbReference type="InterPro" id="IPR001375">
    <property type="entry name" value="Peptidase_S9_cat"/>
</dbReference>
<dbReference type="Pfam" id="PF00326">
    <property type="entry name" value="Peptidase_S9"/>
    <property type="match status" value="1"/>
</dbReference>
<evidence type="ECO:0000256" key="1">
    <source>
        <dbReference type="ARBA" id="ARBA00005228"/>
    </source>
</evidence>
<comment type="similarity">
    <text evidence="1">Belongs to the peptidase S9A family.</text>
</comment>